<evidence type="ECO:0000313" key="2">
    <source>
        <dbReference type="EMBL" id="CAH0380315.1"/>
    </source>
</evidence>
<dbReference type="InterPro" id="IPR036703">
    <property type="entry name" value="MOB_kinase_act_sf"/>
</dbReference>
<dbReference type="Pfam" id="PF03637">
    <property type="entry name" value="Mob1_phocein"/>
    <property type="match status" value="1"/>
</dbReference>
<dbReference type="InterPro" id="IPR005301">
    <property type="entry name" value="MOB_kinase_act_fam"/>
</dbReference>
<accession>A0A8J2X7P5</accession>
<dbReference type="Proteomes" id="UP000789595">
    <property type="component" value="Unassembled WGS sequence"/>
</dbReference>
<evidence type="ECO:0000313" key="3">
    <source>
        <dbReference type="Proteomes" id="UP000789595"/>
    </source>
</evidence>
<dbReference type="EMBL" id="CAKKNE010000006">
    <property type="protein sequence ID" value="CAH0380315.1"/>
    <property type="molecule type" value="Genomic_DNA"/>
</dbReference>
<dbReference type="SMART" id="SM01388">
    <property type="entry name" value="Mob1_phocein"/>
    <property type="match status" value="1"/>
</dbReference>
<gene>
    <name evidence="2" type="ORF">PECAL_6P19590</name>
</gene>
<organism evidence="2 3">
    <name type="scientific">Pelagomonas calceolata</name>
    <dbReference type="NCBI Taxonomy" id="35677"/>
    <lineage>
        <taxon>Eukaryota</taxon>
        <taxon>Sar</taxon>
        <taxon>Stramenopiles</taxon>
        <taxon>Ochrophyta</taxon>
        <taxon>Pelagophyceae</taxon>
        <taxon>Pelagomonadales</taxon>
        <taxon>Pelagomonadaceae</taxon>
        <taxon>Pelagomonas</taxon>
    </lineage>
</organism>
<dbReference type="AlphaFoldDB" id="A0A8J2X7P5"/>
<dbReference type="SUPFAM" id="SSF101152">
    <property type="entry name" value="Mob1/phocein"/>
    <property type="match status" value="1"/>
</dbReference>
<protein>
    <recommendedName>
        <fullName evidence="4">Mob1/phocein</fullName>
    </recommendedName>
</protein>
<comment type="caution">
    <text evidence="2">The sequence shown here is derived from an EMBL/GenBank/DDBJ whole genome shotgun (WGS) entry which is preliminary data.</text>
</comment>
<sequence length="305" mass="32756">MGNTFGCAQCAGDGEAPANAAPTPTRRPPPRSMNLPTPPVVRRPRGGGGGTSALMPPTSHLQSNDAATTPPRTPPPSTPEPKQKLLLKRVGSPGSLRALLRADAAARRRALGPDNAVEAPAGCEEDLWIDIHVVEAFNDLHALWEQVGLDEKCRAKLGANPPTAGDRTYAWDPDSDDDDTIMAWDLPAADYVARTFESFTRAIRDRAVFPEPDGGAFPAGFRPGARKACGRLLRCWMHLYHNHFSAVAEAGRADGANACFKRFLTIALRYELVDRAELAPIEDLAQSLLAPRRTVDAKALAGEEG</sequence>
<dbReference type="PANTHER" id="PTHR22599">
    <property type="entry name" value="MPS ONE BINDER KINASE ACTIVATOR-LIKE MOB"/>
    <property type="match status" value="1"/>
</dbReference>
<feature type="compositionally biased region" description="Pro residues" evidence="1">
    <location>
        <begin position="25"/>
        <end position="41"/>
    </location>
</feature>
<feature type="region of interest" description="Disordered" evidence="1">
    <location>
        <begin position="1"/>
        <end position="90"/>
    </location>
</feature>
<keyword evidence="3" id="KW-1185">Reference proteome</keyword>
<evidence type="ECO:0000256" key="1">
    <source>
        <dbReference type="SAM" id="MobiDB-lite"/>
    </source>
</evidence>
<name>A0A8J2X7P5_9STRA</name>
<evidence type="ECO:0008006" key="4">
    <source>
        <dbReference type="Google" id="ProtNLM"/>
    </source>
</evidence>
<dbReference type="Gene3D" id="1.20.140.30">
    <property type="entry name" value="MOB kinase activator"/>
    <property type="match status" value="1"/>
</dbReference>
<reference evidence="2" key="1">
    <citation type="submission" date="2021-11" db="EMBL/GenBank/DDBJ databases">
        <authorList>
            <consortium name="Genoscope - CEA"/>
            <person name="William W."/>
        </authorList>
    </citation>
    <scope>NUCLEOTIDE SEQUENCE</scope>
</reference>
<proteinExistence type="predicted"/>
<dbReference type="OrthoDB" id="8170117at2759"/>